<evidence type="ECO:0000313" key="3">
    <source>
        <dbReference type="EMBL" id="PWA25987.1"/>
    </source>
</evidence>
<organism evidence="3 4">
    <name type="scientific">Gambusia affinis</name>
    <name type="common">Western mosquitofish</name>
    <name type="synonym">Heterandria affinis</name>
    <dbReference type="NCBI Taxonomy" id="33528"/>
    <lineage>
        <taxon>Eukaryota</taxon>
        <taxon>Metazoa</taxon>
        <taxon>Chordata</taxon>
        <taxon>Craniata</taxon>
        <taxon>Vertebrata</taxon>
        <taxon>Euteleostomi</taxon>
        <taxon>Actinopterygii</taxon>
        <taxon>Neopterygii</taxon>
        <taxon>Teleostei</taxon>
        <taxon>Neoteleostei</taxon>
        <taxon>Acanthomorphata</taxon>
        <taxon>Ovalentaria</taxon>
        <taxon>Atherinomorphae</taxon>
        <taxon>Cyprinodontiformes</taxon>
        <taxon>Poeciliidae</taxon>
        <taxon>Poeciliinae</taxon>
        <taxon>Gambusia</taxon>
    </lineage>
</organism>
<sequence>MRTPLPVFSLLLVSFFYECTSFSCPRICRCSSETIRCKLTAEAGKDQRNKRLAIAQSVTLETIEALAFSNLLNLSEISIQNARSLMHIDRRAFNNLPNLRLLEICDNIHLLEVPPNAFTGMTEGYATLNLYNNGIRGIHNHAFNGTKIDKLYSIDSYFIIFFI</sequence>
<dbReference type="Pfam" id="PF13306">
    <property type="entry name" value="LRR_5"/>
    <property type="match status" value="1"/>
</dbReference>
<evidence type="ECO:0008006" key="5">
    <source>
        <dbReference type="Google" id="ProtNLM"/>
    </source>
</evidence>
<feature type="chain" id="PRO_5016330847" description="LRRNT domain-containing protein" evidence="2">
    <location>
        <begin position="22"/>
        <end position="163"/>
    </location>
</feature>
<dbReference type="AlphaFoldDB" id="A0A315VRT7"/>
<keyword evidence="1" id="KW-0433">Leucine-rich repeat</keyword>
<evidence type="ECO:0000256" key="1">
    <source>
        <dbReference type="ARBA" id="ARBA00022614"/>
    </source>
</evidence>
<dbReference type="Gene3D" id="3.80.10.10">
    <property type="entry name" value="Ribonuclease Inhibitor"/>
    <property type="match status" value="1"/>
</dbReference>
<name>A0A315VRT7_GAMAF</name>
<protein>
    <recommendedName>
        <fullName evidence="5">LRRNT domain-containing protein</fullName>
    </recommendedName>
</protein>
<evidence type="ECO:0000313" key="4">
    <source>
        <dbReference type="Proteomes" id="UP000250572"/>
    </source>
</evidence>
<accession>A0A315VRT7</accession>
<keyword evidence="2" id="KW-0732">Signal</keyword>
<keyword evidence="4" id="KW-1185">Reference proteome</keyword>
<evidence type="ECO:0000256" key="2">
    <source>
        <dbReference type="SAM" id="SignalP"/>
    </source>
</evidence>
<reference evidence="3 4" key="1">
    <citation type="journal article" date="2018" name="G3 (Bethesda)">
        <title>A High-Quality Reference Genome for the Invasive Mosquitofish Gambusia affinis Using a Chicago Library.</title>
        <authorList>
            <person name="Hoffberg S.L."/>
            <person name="Troendle N.J."/>
            <person name="Glenn T.C."/>
            <person name="Mahmud O."/>
            <person name="Louha S."/>
            <person name="Chalopin D."/>
            <person name="Bennetzen J.L."/>
            <person name="Mauricio R."/>
        </authorList>
    </citation>
    <scope>NUCLEOTIDE SEQUENCE [LARGE SCALE GENOMIC DNA]</scope>
    <source>
        <strain evidence="3">NE01/NJP1002.9</strain>
        <tissue evidence="3">Muscle</tissue>
    </source>
</reference>
<proteinExistence type="predicted"/>
<dbReference type="SUPFAM" id="SSF52058">
    <property type="entry name" value="L domain-like"/>
    <property type="match status" value="1"/>
</dbReference>
<comment type="caution">
    <text evidence="3">The sequence shown here is derived from an EMBL/GenBank/DDBJ whole genome shotgun (WGS) entry which is preliminary data.</text>
</comment>
<dbReference type="EMBL" id="NHOQ01001229">
    <property type="protein sequence ID" value="PWA25987.1"/>
    <property type="molecule type" value="Genomic_DNA"/>
</dbReference>
<dbReference type="Proteomes" id="UP000250572">
    <property type="component" value="Unassembled WGS sequence"/>
</dbReference>
<dbReference type="InterPro" id="IPR032675">
    <property type="entry name" value="LRR_dom_sf"/>
</dbReference>
<feature type="signal peptide" evidence="2">
    <location>
        <begin position="1"/>
        <end position="21"/>
    </location>
</feature>
<dbReference type="InterPro" id="IPR026906">
    <property type="entry name" value="LRR_5"/>
</dbReference>
<gene>
    <name evidence="3" type="ORF">CCH79_00001513</name>
</gene>